<dbReference type="PRINTS" id="PR01185">
    <property type="entry name" value="INTEGRINA"/>
</dbReference>
<feature type="domain" description="SbsA Ig-like" evidence="5">
    <location>
        <begin position="593"/>
        <end position="693"/>
    </location>
</feature>
<dbReference type="InterPro" id="IPR000413">
    <property type="entry name" value="Integrin_alpha"/>
</dbReference>
<dbReference type="InterPro" id="IPR013519">
    <property type="entry name" value="Int_alpha_beta-p"/>
</dbReference>
<dbReference type="InterPro" id="IPR028994">
    <property type="entry name" value="Integrin_alpha_N"/>
</dbReference>
<dbReference type="SMART" id="SM00191">
    <property type="entry name" value="Int_alpha"/>
    <property type="match status" value="6"/>
</dbReference>
<dbReference type="Gene3D" id="2.60.40.650">
    <property type="match status" value="1"/>
</dbReference>
<dbReference type="PATRIC" id="fig|1218565.3.peg.4575"/>
<comment type="caution">
    <text evidence="6">The sequence shown here is derived from an EMBL/GenBank/DDBJ whole genome shotgun (WGS) entry which is preliminary data.</text>
</comment>
<dbReference type="GO" id="GO:0007155">
    <property type="term" value="P:cell adhesion"/>
    <property type="evidence" value="ECO:0007669"/>
    <property type="project" value="InterPro"/>
</dbReference>
<evidence type="ECO:0000256" key="4">
    <source>
        <dbReference type="ARBA" id="ARBA00023180"/>
    </source>
</evidence>
<dbReference type="Gene3D" id="2.60.40.1220">
    <property type="match status" value="6"/>
</dbReference>
<name>M6CF86_9LEPT</name>
<organism evidence="6 7">
    <name type="scientific">Leptospira alstonii serovar Sichuan str. 79601</name>
    <dbReference type="NCBI Taxonomy" id="1218565"/>
    <lineage>
        <taxon>Bacteria</taxon>
        <taxon>Pseudomonadati</taxon>
        <taxon>Spirochaetota</taxon>
        <taxon>Spirochaetia</taxon>
        <taxon>Leptospirales</taxon>
        <taxon>Leptospiraceae</taxon>
        <taxon>Leptospira</taxon>
    </lineage>
</organism>
<feature type="domain" description="SbsA Ig-like" evidence="5">
    <location>
        <begin position="482"/>
        <end position="588"/>
    </location>
</feature>
<feature type="domain" description="SbsA Ig-like" evidence="5">
    <location>
        <begin position="257"/>
        <end position="365"/>
    </location>
</feature>
<evidence type="ECO:0000313" key="6">
    <source>
        <dbReference type="EMBL" id="EMJ90527.1"/>
    </source>
</evidence>
<keyword evidence="1" id="KW-0732">Signal</keyword>
<feature type="domain" description="SbsA Ig-like" evidence="5">
    <location>
        <begin position="148"/>
        <end position="252"/>
    </location>
</feature>
<gene>
    <name evidence="6" type="ORF">LEP1GSC194_3907</name>
</gene>
<dbReference type="EMBL" id="ANIK01000123">
    <property type="protein sequence ID" value="EMJ90527.1"/>
    <property type="molecule type" value="Genomic_DNA"/>
</dbReference>
<dbReference type="OrthoDB" id="345021at2"/>
<dbReference type="PROSITE" id="PS51470">
    <property type="entry name" value="FG_GAP"/>
    <property type="match status" value="3"/>
</dbReference>
<feature type="domain" description="SbsA Ig-like" evidence="5">
    <location>
        <begin position="370"/>
        <end position="477"/>
    </location>
</feature>
<dbReference type="InterPro" id="IPR013517">
    <property type="entry name" value="FG-GAP"/>
</dbReference>
<dbReference type="Proteomes" id="UP000011988">
    <property type="component" value="Unassembled WGS sequence"/>
</dbReference>
<keyword evidence="4" id="KW-0325">Glycoprotein</keyword>
<dbReference type="RefSeq" id="WP_020775341.1">
    <property type="nucleotide sequence ID" value="NZ_ANIK01000123.1"/>
</dbReference>
<keyword evidence="3" id="KW-0378">Hydrolase</keyword>
<evidence type="ECO:0000313" key="7">
    <source>
        <dbReference type="Proteomes" id="UP000011988"/>
    </source>
</evidence>
<dbReference type="Pfam" id="PF13205">
    <property type="entry name" value="Big_5"/>
    <property type="match status" value="6"/>
</dbReference>
<reference evidence="6 7" key="1">
    <citation type="submission" date="2013-01" db="EMBL/GenBank/DDBJ databases">
        <authorList>
            <person name="Harkins D.M."/>
            <person name="Durkin A.S."/>
            <person name="Brinkac L.M."/>
            <person name="Haft D.H."/>
            <person name="Selengut J.D."/>
            <person name="Sanka R."/>
            <person name="DePew J."/>
            <person name="Purushe J."/>
            <person name="Galloway R.L."/>
            <person name="Vinetz J.M."/>
            <person name="Sutton G.G."/>
            <person name="Nierman W.C."/>
            <person name="Fouts D.E."/>
        </authorList>
    </citation>
    <scope>NUCLEOTIDE SEQUENCE [LARGE SCALE GENOMIC DNA]</scope>
    <source>
        <strain evidence="6 7">79601</strain>
    </source>
</reference>
<evidence type="ECO:0000259" key="5">
    <source>
        <dbReference type="Pfam" id="PF13205"/>
    </source>
</evidence>
<dbReference type="Gene3D" id="2.130.10.130">
    <property type="entry name" value="Integrin alpha, N-terminal"/>
    <property type="match status" value="3"/>
</dbReference>
<dbReference type="GO" id="GO:0016787">
    <property type="term" value="F:hydrolase activity"/>
    <property type="evidence" value="ECO:0007669"/>
    <property type="project" value="UniProtKB-KW"/>
</dbReference>
<evidence type="ECO:0000256" key="3">
    <source>
        <dbReference type="ARBA" id="ARBA00022801"/>
    </source>
</evidence>
<protein>
    <submittedName>
        <fullName evidence="6">Ig-like protein</fullName>
    </submittedName>
</protein>
<dbReference type="InterPro" id="IPR032812">
    <property type="entry name" value="SbsA_Ig"/>
</dbReference>
<keyword evidence="2" id="KW-0677">Repeat</keyword>
<sequence>MQRIIKTILLVLFVVWGVNCVNGNKNSLPLLAYLDFGGDRTNSSFAVSQITPGSGVTGIPLNTSIQVTFNGALDSSSVTSSTFFLKQGETPILAALRSDESTIVLTPNSSLAASTTYTVTIAKEITSSKGISLKEGFSWSFTTATVVDAVAPALSLRTPATGAALVPNNTSIQVAFTETMDCTTVDNTTLTLKNNVTNAAEAANVTCLGSSATLDPVNPLAANTVYRVDLSAAMRDLANNPLPGAQSWTFTTGAGPDITAPTVSFVSPAVGAQGASINTAVSVAFSEPINCGTIAGNFTLDDNPLLPGTVNVAVNCSGSTASITPAVPLAFNTAYTATISNAVTDLSGNSIVPNAVNSWVWTFTTGTAPDATQPTVTFSVPAANAVGIGTNISPTVVFSEPMSCASVTAASFRLKRKATGIYLAGNVNCVGTSATWTLDPLVNPTLIFNTEYTVEINAGALDSANNPAVPFSWDFTTGPGPDVTLPNVVFVTPANGSTGIAVNGGGSIAFDETMNCATVLGGITLDDDPTTPATVVPITVNCNGNTASFVPAMPPLAFNTAYTVKIANTVTDSSNNALLADYVWSFTTGAAPDVTPPQVSLVSPLPGATGLATNSTITVSFNETIDCASLNLTVNNGIAVTKNCSGASATFVPNVGTPLNAGTTYTATLVNVNDLQGNPMTALPPAFSWTFTTGLAPDVAPPTVTIQNVRTNSVIESGFIIGTSTDDRSVASVEVSVDGGGFTNAGVTGTTSWKYQLPTAGATWRPNSQHTITVRAIDTSNNVTTVALQPTVNNVRKGTNRDVNGDGYGDLVTAEYGQGIVYIFHSSGTAGITVANAPSASRIIVGSAANRFGKTVATGDVNGDGFADVIVGAPPPVPGVGGIGRVYIFHSSGTAGVTTSFSGFANNTLTGNLNADQFGDSLAMGDINGDGYSDVVVGAPGYNALTGRIYVFHSTGGVGIANATVNAAGAGASSFKTGAATGDKFGYSLAVGNMNGNTGGGFSDDIAVGSPGFNSGGFGDDWGRIYMYYGSTPGGLTAAAPNTLTNNTGNTNAVAGIPGGPAQFGYSVAVADVNGDSFCDVIGGAPFFTQTSVLPAGNSPLQGRTALFLSNGTTGIATANIGAAIRVINGIVNGQFIATSLTARDLNSDGKADIILSSVNPNAVQVFMTPAVGAGADVDTNAADVSIAGVASLGVVGIVNGPGRALSAGDLNGDGINDLIVGGTTDFVYIFHSAGGVTPVTNNPAAASSIILGSGLAGGIGGAGLSNEFGSGF</sequence>
<feature type="domain" description="SbsA Ig-like" evidence="5">
    <location>
        <begin position="44"/>
        <end position="143"/>
    </location>
</feature>
<evidence type="ECO:0000256" key="2">
    <source>
        <dbReference type="ARBA" id="ARBA00022737"/>
    </source>
</evidence>
<accession>M6CF86</accession>
<dbReference type="InterPro" id="IPR014755">
    <property type="entry name" value="Cu-Rt/internalin_Ig-like"/>
</dbReference>
<proteinExistence type="predicted"/>
<dbReference type="AlphaFoldDB" id="M6CF86"/>
<evidence type="ECO:0000256" key="1">
    <source>
        <dbReference type="ARBA" id="ARBA00022729"/>
    </source>
</evidence>
<dbReference type="PANTHER" id="PTHR23221">
    <property type="entry name" value="GLYCOSYLPHOSPHATIDYLINOSITOL PHOSPHOLIPASE D"/>
    <property type="match status" value="1"/>
</dbReference>
<dbReference type="Pfam" id="PF01839">
    <property type="entry name" value="FG-GAP"/>
    <property type="match status" value="4"/>
</dbReference>
<dbReference type="PANTHER" id="PTHR23221:SF7">
    <property type="entry name" value="PHOSPHATIDYLINOSITOL-GLYCAN-SPECIFIC PHOSPHOLIPASE D"/>
    <property type="match status" value="1"/>
</dbReference>
<dbReference type="GO" id="GO:0008305">
    <property type="term" value="C:integrin complex"/>
    <property type="evidence" value="ECO:0007669"/>
    <property type="project" value="InterPro"/>
</dbReference>
<dbReference type="SUPFAM" id="SSF69318">
    <property type="entry name" value="Integrin alpha N-terminal domain"/>
    <property type="match status" value="2"/>
</dbReference>